<keyword evidence="2" id="KW-1185">Reference proteome</keyword>
<name>A0A2I0KI00_PUNGR</name>
<evidence type="ECO:0008006" key="3">
    <source>
        <dbReference type="Google" id="ProtNLM"/>
    </source>
</evidence>
<evidence type="ECO:0000313" key="1">
    <source>
        <dbReference type="EMBL" id="PKI67436.1"/>
    </source>
</evidence>
<evidence type="ECO:0000313" key="2">
    <source>
        <dbReference type="Proteomes" id="UP000233551"/>
    </source>
</evidence>
<organism evidence="1 2">
    <name type="scientific">Punica granatum</name>
    <name type="common">Pomegranate</name>
    <dbReference type="NCBI Taxonomy" id="22663"/>
    <lineage>
        <taxon>Eukaryota</taxon>
        <taxon>Viridiplantae</taxon>
        <taxon>Streptophyta</taxon>
        <taxon>Embryophyta</taxon>
        <taxon>Tracheophyta</taxon>
        <taxon>Spermatophyta</taxon>
        <taxon>Magnoliopsida</taxon>
        <taxon>eudicotyledons</taxon>
        <taxon>Gunneridae</taxon>
        <taxon>Pentapetalae</taxon>
        <taxon>rosids</taxon>
        <taxon>malvids</taxon>
        <taxon>Myrtales</taxon>
        <taxon>Lythraceae</taxon>
        <taxon>Punica</taxon>
    </lineage>
</organism>
<dbReference type="EMBL" id="PGOL01000598">
    <property type="protein sequence ID" value="PKI67436.1"/>
    <property type="molecule type" value="Genomic_DNA"/>
</dbReference>
<dbReference type="STRING" id="22663.A0A2I0KI00"/>
<protein>
    <recommendedName>
        <fullName evidence="3">Retrotransposon gag domain-containing protein</fullName>
    </recommendedName>
</protein>
<comment type="caution">
    <text evidence="1">The sequence shown here is derived from an EMBL/GenBank/DDBJ whole genome shotgun (WGS) entry which is preliminary data.</text>
</comment>
<sequence>MADEAIHNNHNAEEWKVDAIQALEQRIERMERTLERRFKQSLDQRFEELRTMLGALNLRADQNAGDGGQAQRVLSHFRLKADIPVFNGYLNIEEFSDRLSEVDQFFKYAEVPKEKRAKLVAYRLKGGAYTWWDCVQENRGRVGKQPI</sequence>
<reference evidence="1 2" key="1">
    <citation type="submission" date="2017-11" db="EMBL/GenBank/DDBJ databases">
        <title>De-novo sequencing of pomegranate (Punica granatum L.) genome.</title>
        <authorList>
            <person name="Akparov Z."/>
            <person name="Amiraslanov A."/>
            <person name="Hajiyeva S."/>
            <person name="Abbasov M."/>
            <person name="Kaur K."/>
            <person name="Hamwieh A."/>
            <person name="Solovyev V."/>
            <person name="Salamov A."/>
            <person name="Braich B."/>
            <person name="Kosarev P."/>
            <person name="Mahmoud A."/>
            <person name="Hajiyev E."/>
            <person name="Babayeva S."/>
            <person name="Izzatullayeva V."/>
            <person name="Mammadov A."/>
            <person name="Mammadov A."/>
            <person name="Sharifova S."/>
            <person name="Ojaghi J."/>
            <person name="Eynullazada K."/>
            <person name="Bayramov B."/>
            <person name="Abdulazimova A."/>
            <person name="Shahmuradov I."/>
        </authorList>
    </citation>
    <scope>NUCLEOTIDE SEQUENCE [LARGE SCALE GENOMIC DNA]</scope>
    <source>
        <strain evidence="2">cv. AG2017</strain>
        <tissue evidence="1">Leaf</tissue>
    </source>
</reference>
<dbReference type="AlphaFoldDB" id="A0A2I0KI00"/>
<proteinExistence type="predicted"/>
<accession>A0A2I0KI00</accession>
<gene>
    <name evidence="1" type="ORF">CRG98_012165</name>
</gene>
<dbReference type="Proteomes" id="UP000233551">
    <property type="component" value="Unassembled WGS sequence"/>
</dbReference>